<gene>
    <name evidence="1" type="ORF">IE077_002311</name>
</gene>
<name>A0ABQ7JB59_9APIC</name>
<keyword evidence="2" id="KW-1185">Reference proteome</keyword>
<accession>A0ABQ7JB59</accession>
<proteinExistence type="predicted"/>
<reference evidence="1 2" key="1">
    <citation type="journal article" date="2020" name="bioRxiv">
        <title>Metabolic contributions of an alphaproteobacterial endosymbiont in the apicomplexan Cardiosporidium cionae.</title>
        <authorList>
            <person name="Hunter E.S."/>
            <person name="Paight C.J."/>
            <person name="Lane C.E."/>
        </authorList>
    </citation>
    <scope>NUCLEOTIDE SEQUENCE [LARGE SCALE GENOMIC DNA]</scope>
    <source>
        <strain evidence="1">ESH_2018</strain>
    </source>
</reference>
<feature type="non-terminal residue" evidence="1">
    <location>
        <position position="171"/>
    </location>
</feature>
<comment type="caution">
    <text evidence="1">The sequence shown here is derived from an EMBL/GenBank/DDBJ whole genome shotgun (WGS) entry which is preliminary data.</text>
</comment>
<organism evidence="1 2">
    <name type="scientific">Cardiosporidium cionae</name>
    <dbReference type="NCBI Taxonomy" id="476202"/>
    <lineage>
        <taxon>Eukaryota</taxon>
        <taxon>Sar</taxon>
        <taxon>Alveolata</taxon>
        <taxon>Apicomplexa</taxon>
        <taxon>Aconoidasida</taxon>
        <taxon>Nephromycida</taxon>
        <taxon>Cardiosporidium</taxon>
    </lineage>
</organism>
<evidence type="ECO:0000313" key="2">
    <source>
        <dbReference type="Proteomes" id="UP000823046"/>
    </source>
</evidence>
<evidence type="ECO:0000313" key="1">
    <source>
        <dbReference type="EMBL" id="KAF8821227.1"/>
    </source>
</evidence>
<sequence>MARIAQNMFYQWGHQKPFCMELFPFSHASTILNRFFTYSNRRCVSFQPYRKAEGHKLELVMGKHTKKHIRPPVVPLHPTMDNEKNMEMFTTYKDLRLRWRTTSRRSRKRMNIARKWPVQHTSQPSRRSTCCFIFHKNMGVSNTFPETPSIGTKLDTSNCFCIFKSSIMNQH</sequence>
<dbReference type="Proteomes" id="UP000823046">
    <property type="component" value="Unassembled WGS sequence"/>
</dbReference>
<dbReference type="EMBL" id="JADAQX010000212">
    <property type="protein sequence ID" value="KAF8821227.1"/>
    <property type="molecule type" value="Genomic_DNA"/>
</dbReference>
<protein>
    <submittedName>
        <fullName evidence="1">Uncharacterized protein</fullName>
    </submittedName>
</protein>